<dbReference type="KEGG" id="caua:113107317"/>
<dbReference type="PANTHER" id="PTHR24401">
    <property type="entry name" value="SI:CH211-243P7.3-RELATED"/>
    <property type="match status" value="1"/>
</dbReference>
<reference evidence="2" key="1">
    <citation type="submission" date="2025-08" db="UniProtKB">
        <authorList>
            <consortium name="RefSeq"/>
        </authorList>
    </citation>
    <scope>IDENTIFICATION</scope>
    <source>
        <strain evidence="2">Wakin</strain>
        <tissue evidence="2">Muscle</tissue>
    </source>
</reference>
<keyword evidence="1" id="KW-1185">Reference proteome</keyword>
<dbReference type="RefSeq" id="XP_026125525.1">
    <property type="nucleotide sequence ID" value="XM_026269740.1"/>
</dbReference>
<protein>
    <submittedName>
        <fullName evidence="2">Uncharacterized protein LOC113107317</fullName>
    </submittedName>
</protein>
<proteinExistence type="predicted"/>
<dbReference type="OrthoDB" id="10058592at2759"/>
<evidence type="ECO:0000313" key="1">
    <source>
        <dbReference type="Proteomes" id="UP000515129"/>
    </source>
</evidence>
<dbReference type="GeneID" id="113107317"/>
<name>A0A6P6PZW3_CARAU</name>
<evidence type="ECO:0000313" key="2">
    <source>
        <dbReference type="RefSeq" id="XP_026125525.1"/>
    </source>
</evidence>
<dbReference type="Proteomes" id="UP000515129">
    <property type="component" value="Chromosome 8"/>
</dbReference>
<organism evidence="1 2">
    <name type="scientific">Carassius auratus</name>
    <name type="common">Goldfish</name>
    <dbReference type="NCBI Taxonomy" id="7957"/>
    <lineage>
        <taxon>Eukaryota</taxon>
        <taxon>Metazoa</taxon>
        <taxon>Chordata</taxon>
        <taxon>Craniata</taxon>
        <taxon>Vertebrata</taxon>
        <taxon>Euteleostomi</taxon>
        <taxon>Actinopterygii</taxon>
        <taxon>Neopterygii</taxon>
        <taxon>Teleostei</taxon>
        <taxon>Ostariophysi</taxon>
        <taxon>Cypriniformes</taxon>
        <taxon>Cyprinidae</taxon>
        <taxon>Cyprininae</taxon>
        <taxon>Carassius</taxon>
    </lineage>
</organism>
<sequence>MRVLTEAEGYSLLPMYSGLVERYRRAGEAPPQVLYVDRDCCSATGKGKAAAMFGEWDQLLVRLDVWYFMRRFAVGVTTDSHPLYGPFMKRLTACIFEWDASDVERLKEAKRSTGCQPTPKELAKHCCRRTRGAQETEQLTEKLFIDFDGATDTMGIKLLDQERMREIWRTEQRHMQFIQDPPGVQLYRKTGQVTKDGVILPVYRCARGSTSLESFHLHLNRFVPGTSANALHFQMYLLEGLVQWNEARGVAAVEGASREEICYGDQLLQYCNVLSQQLLGLKLPQDYTSPGEYTGIVHTDILL</sequence>
<accession>A0A6P6PZW3</accession>
<gene>
    <name evidence="2" type="primary">LOC113107317</name>
</gene>
<dbReference type="PANTHER" id="PTHR24401:SF29">
    <property type="entry name" value="SI:CH211-243P7.3-RELATED"/>
    <property type="match status" value="1"/>
</dbReference>
<dbReference type="AlphaFoldDB" id="A0A6P6PZW3"/>